<dbReference type="SUPFAM" id="SSF56300">
    <property type="entry name" value="Metallo-dependent phosphatases"/>
    <property type="match status" value="1"/>
</dbReference>
<dbReference type="GO" id="GO:0003677">
    <property type="term" value="F:DNA binding"/>
    <property type="evidence" value="ECO:0007669"/>
    <property type="project" value="UniProtKB-UniRule"/>
</dbReference>
<dbReference type="CDD" id="cd00086">
    <property type="entry name" value="homeodomain"/>
    <property type="match status" value="1"/>
</dbReference>
<dbReference type="GO" id="GO:0005634">
    <property type="term" value="C:nucleus"/>
    <property type="evidence" value="ECO:0007669"/>
    <property type="project" value="UniProtKB-SubCell"/>
</dbReference>
<evidence type="ECO:0000256" key="5">
    <source>
        <dbReference type="ARBA" id="ARBA00022454"/>
    </source>
</evidence>
<dbReference type="PRINTS" id="PR00114">
    <property type="entry name" value="STPHPHTASE"/>
</dbReference>
<dbReference type="SUPFAM" id="SSF46689">
    <property type="entry name" value="Homeodomain-like"/>
    <property type="match status" value="1"/>
</dbReference>
<keyword evidence="11 19" id="KW-0371">Homeobox</keyword>
<evidence type="ECO:0000256" key="6">
    <source>
        <dbReference type="ARBA" id="ARBA00022723"/>
    </source>
</evidence>
<dbReference type="Gene3D" id="3.60.21.10">
    <property type="match status" value="1"/>
</dbReference>
<evidence type="ECO:0000256" key="13">
    <source>
        <dbReference type="ARBA" id="ARBA00023242"/>
    </source>
</evidence>
<dbReference type="EMBL" id="CADEPM010000001">
    <property type="protein sequence ID" value="CAB3396648.1"/>
    <property type="molecule type" value="Genomic_DNA"/>
</dbReference>
<comment type="subcellular location">
    <subcellularLocation>
        <location evidence="15">Cell projection</location>
        <location evidence="15">Pseudopodium</location>
    </subcellularLocation>
    <subcellularLocation>
        <location evidence="2">Chromosome</location>
    </subcellularLocation>
    <subcellularLocation>
        <location evidence="1 19 20">Nucleus</location>
    </subcellularLocation>
</comment>
<dbReference type="OrthoDB" id="1930084at2759"/>
<dbReference type="GO" id="GO:0031143">
    <property type="term" value="C:pseudopodium"/>
    <property type="evidence" value="ECO:0007669"/>
    <property type="project" value="UniProtKB-SubCell"/>
</dbReference>
<protein>
    <recommendedName>
        <fullName evidence="4">protein-serine/threonine phosphatase</fullName>
        <ecNumber evidence="4">3.1.3.16</ecNumber>
    </recommendedName>
</protein>
<dbReference type="InterPro" id="IPR017970">
    <property type="entry name" value="Homeobox_CS"/>
</dbReference>
<keyword evidence="7" id="KW-0378">Hydrolase</keyword>
<keyword evidence="8" id="KW-0221">Differentiation</keyword>
<dbReference type="GO" id="GO:0097723">
    <property type="term" value="P:amoeboid sperm motility"/>
    <property type="evidence" value="ECO:0007669"/>
    <property type="project" value="UniProtKB-ARBA"/>
</dbReference>
<evidence type="ECO:0000256" key="3">
    <source>
        <dbReference type="ARBA" id="ARBA00008294"/>
    </source>
</evidence>
<comment type="function">
    <text evidence="18">Probable phosphatase which plays a redundant role with gsp-4 in spermatogenesis by regulating sister chromatid segregation during meiosis. In addition, involved in sperm motility by controlling the dynamic disassembly of major sperm proteins (MSP) in the spermatozoan pseudopodium.</text>
</comment>
<dbReference type="PANTHER" id="PTHR11668">
    <property type="entry name" value="SERINE/THREONINE PROTEIN PHOSPHATASE"/>
    <property type="match status" value="1"/>
</dbReference>
<evidence type="ECO:0000256" key="19">
    <source>
        <dbReference type="PROSITE-ProRule" id="PRU00108"/>
    </source>
</evidence>
<evidence type="ECO:0000256" key="21">
    <source>
        <dbReference type="SAM" id="MobiDB-lite"/>
    </source>
</evidence>
<dbReference type="GO" id="GO:0004722">
    <property type="term" value="F:protein serine/threonine phosphatase activity"/>
    <property type="evidence" value="ECO:0007669"/>
    <property type="project" value="UniProtKB-EC"/>
</dbReference>
<dbReference type="InterPro" id="IPR001356">
    <property type="entry name" value="HD"/>
</dbReference>
<keyword evidence="8" id="KW-0744">Spermatogenesis</keyword>
<keyword evidence="13 19" id="KW-0539">Nucleus</keyword>
<keyword evidence="24" id="KW-1185">Reference proteome</keyword>
<dbReference type="PROSITE" id="PS50071">
    <property type="entry name" value="HOMEOBOX_2"/>
    <property type="match status" value="1"/>
</dbReference>
<keyword evidence="10 19" id="KW-0238">DNA-binding</keyword>
<dbReference type="GO" id="GO:0005737">
    <property type="term" value="C:cytoplasm"/>
    <property type="evidence" value="ECO:0007669"/>
    <property type="project" value="TreeGrafter"/>
</dbReference>
<keyword evidence="6" id="KW-0479">Metal-binding</keyword>
<dbReference type="Pfam" id="PF00046">
    <property type="entry name" value="Homeodomain"/>
    <property type="match status" value="1"/>
</dbReference>
<dbReference type="Proteomes" id="UP000494206">
    <property type="component" value="Unassembled WGS sequence"/>
</dbReference>
<evidence type="ECO:0000256" key="12">
    <source>
        <dbReference type="ARBA" id="ARBA00023211"/>
    </source>
</evidence>
<evidence type="ECO:0000256" key="15">
    <source>
        <dbReference type="ARBA" id="ARBA00037818"/>
    </source>
</evidence>
<dbReference type="GO" id="GO:0046872">
    <property type="term" value="F:metal ion binding"/>
    <property type="evidence" value="ECO:0007669"/>
    <property type="project" value="UniProtKB-KW"/>
</dbReference>
<dbReference type="SMART" id="SM00389">
    <property type="entry name" value="HOX"/>
    <property type="match status" value="1"/>
</dbReference>
<evidence type="ECO:0000256" key="11">
    <source>
        <dbReference type="ARBA" id="ARBA00023155"/>
    </source>
</evidence>
<dbReference type="GO" id="GO:0018991">
    <property type="term" value="P:egg-laying behavior"/>
    <property type="evidence" value="ECO:0007669"/>
    <property type="project" value="UniProtKB-ARBA"/>
</dbReference>
<comment type="catalytic activity">
    <reaction evidence="17">
        <text>O-phospho-L-threonyl-[protein] + H2O = L-threonyl-[protein] + phosphate</text>
        <dbReference type="Rhea" id="RHEA:47004"/>
        <dbReference type="Rhea" id="RHEA-COMP:11060"/>
        <dbReference type="Rhea" id="RHEA-COMP:11605"/>
        <dbReference type="ChEBI" id="CHEBI:15377"/>
        <dbReference type="ChEBI" id="CHEBI:30013"/>
        <dbReference type="ChEBI" id="CHEBI:43474"/>
        <dbReference type="ChEBI" id="CHEBI:61977"/>
        <dbReference type="EC" id="3.1.3.16"/>
    </reaction>
</comment>
<dbReference type="InterPro" id="IPR004843">
    <property type="entry name" value="Calcineurin-like_PHP"/>
</dbReference>
<evidence type="ECO:0000256" key="16">
    <source>
        <dbReference type="ARBA" id="ARBA00047761"/>
    </source>
</evidence>
<evidence type="ECO:0000313" key="23">
    <source>
        <dbReference type="EMBL" id="CAB3396648.1"/>
    </source>
</evidence>
<dbReference type="GO" id="GO:0007060">
    <property type="term" value="P:male meiosis chromosome segregation"/>
    <property type="evidence" value="ECO:0007669"/>
    <property type="project" value="UniProtKB-ARBA"/>
</dbReference>
<evidence type="ECO:0000256" key="10">
    <source>
        <dbReference type="ARBA" id="ARBA00023125"/>
    </source>
</evidence>
<comment type="catalytic activity">
    <reaction evidence="16">
        <text>O-phospho-L-seryl-[protein] + H2O = L-seryl-[protein] + phosphate</text>
        <dbReference type="Rhea" id="RHEA:20629"/>
        <dbReference type="Rhea" id="RHEA-COMP:9863"/>
        <dbReference type="Rhea" id="RHEA-COMP:11604"/>
        <dbReference type="ChEBI" id="CHEBI:15377"/>
        <dbReference type="ChEBI" id="CHEBI:29999"/>
        <dbReference type="ChEBI" id="CHEBI:43474"/>
        <dbReference type="ChEBI" id="CHEBI:83421"/>
        <dbReference type="EC" id="3.1.3.16"/>
    </reaction>
</comment>
<keyword evidence="14" id="KW-0966">Cell projection</keyword>
<keyword evidence="12" id="KW-0464">Manganese</keyword>
<reference evidence="23 24" key="1">
    <citation type="submission" date="2020-04" db="EMBL/GenBank/DDBJ databases">
        <authorList>
            <person name="Laetsch R D."/>
            <person name="Stevens L."/>
            <person name="Kumar S."/>
            <person name="Blaxter L. M."/>
        </authorList>
    </citation>
    <scope>NUCLEOTIDE SEQUENCE [LARGE SCALE GENOMIC DNA]</scope>
</reference>
<dbReference type="FunFam" id="3.60.21.10:FF:000026">
    <property type="entry name" value="Serine/threonine-protein phosphatase"/>
    <property type="match status" value="1"/>
</dbReference>
<dbReference type="InterPro" id="IPR009057">
    <property type="entry name" value="Homeodomain-like_sf"/>
</dbReference>
<evidence type="ECO:0000313" key="24">
    <source>
        <dbReference type="Proteomes" id="UP000494206"/>
    </source>
</evidence>
<dbReference type="InterPro" id="IPR029052">
    <property type="entry name" value="Metallo-depent_PP-like"/>
</dbReference>
<feature type="compositionally biased region" description="Low complexity" evidence="21">
    <location>
        <begin position="174"/>
        <end position="186"/>
    </location>
</feature>
<feature type="compositionally biased region" description="Polar residues" evidence="21">
    <location>
        <begin position="27"/>
        <end position="39"/>
    </location>
</feature>
<dbReference type="Pfam" id="PF00149">
    <property type="entry name" value="Metallophos"/>
    <property type="match status" value="1"/>
</dbReference>
<gene>
    <name evidence="23" type="ORF">CBOVIS_LOCUS171</name>
</gene>
<name>A0A8S1EAF2_9PELO</name>
<evidence type="ECO:0000256" key="20">
    <source>
        <dbReference type="RuleBase" id="RU000682"/>
    </source>
</evidence>
<dbReference type="GO" id="GO:0000785">
    <property type="term" value="C:chromatin"/>
    <property type="evidence" value="ECO:0007669"/>
    <property type="project" value="UniProtKB-ARBA"/>
</dbReference>
<dbReference type="SMART" id="SM00156">
    <property type="entry name" value="PP2Ac"/>
    <property type="match status" value="1"/>
</dbReference>
<evidence type="ECO:0000259" key="22">
    <source>
        <dbReference type="PROSITE" id="PS50071"/>
    </source>
</evidence>
<dbReference type="InterPro" id="IPR006186">
    <property type="entry name" value="Ser/Thr-sp_prot-phosphatase"/>
</dbReference>
<evidence type="ECO:0000256" key="18">
    <source>
        <dbReference type="ARBA" id="ARBA00054219"/>
    </source>
</evidence>
<dbReference type="GO" id="GO:0031272">
    <property type="term" value="P:regulation of pseudopodium assembly"/>
    <property type="evidence" value="ECO:0007669"/>
    <property type="project" value="UniProtKB-ARBA"/>
</dbReference>
<keyword evidence="5" id="KW-0158">Chromosome</keyword>
<dbReference type="AlphaFoldDB" id="A0A8S1EAF2"/>
<proteinExistence type="inferred from homology"/>
<evidence type="ECO:0000256" key="7">
    <source>
        <dbReference type="ARBA" id="ARBA00022801"/>
    </source>
</evidence>
<organism evidence="23 24">
    <name type="scientific">Caenorhabditis bovis</name>
    <dbReference type="NCBI Taxonomy" id="2654633"/>
    <lineage>
        <taxon>Eukaryota</taxon>
        <taxon>Metazoa</taxon>
        <taxon>Ecdysozoa</taxon>
        <taxon>Nematoda</taxon>
        <taxon>Chromadorea</taxon>
        <taxon>Rhabditida</taxon>
        <taxon>Rhabditina</taxon>
        <taxon>Rhabditomorpha</taxon>
        <taxon>Rhabditoidea</taxon>
        <taxon>Rhabditidae</taxon>
        <taxon>Peloderinae</taxon>
        <taxon>Caenorhabditis</taxon>
    </lineage>
</organism>
<evidence type="ECO:0000256" key="14">
    <source>
        <dbReference type="ARBA" id="ARBA00023273"/>
    </source>
</evidence>
<keyword evidence="9" id="KW-0904">Protein phosphatase</keyword>
<feature type="DNA-binding region" description="Homeobox" evidence="19">
    <location>
        <begin position="103"/>
        <end position="162"/>
    </location>
</feature>
<sequence>MNLDESSYPAQEFPSPIQYSYDANDYTELNPSPSSSTPNDECKFVQNPPQSYHYEHFYMHHQHQIFNQFAPGFYNGYPGYVAYGPQTLGVYTNQTVAQPEPIMRARRAPYDDYQIQMLTQRFEKSDRISLQERREMSAIINLTPEQIKIWFQNRRYKLRKARNSNYCPNTTINSSSPTTSSSSKSPSDTENAIPGPPEPLAKSEYMAPKSEITVEPDEMKASPTTAIPASGEAEKMEKSKSATSLFVPVEDSGTVALAKQGYEMLAKVLACGKLGTKGLTVSVSIDIILLLLDSVKKLFLEQPSLVEVDSPINICGDIHGQFSDLLRLFDKVGFPQRVNYLFLGDYVDRGRHSIETILLLFSYRLCPTINKVYGFYDECQRRFKSVKIWEAFQDTFSTMPLTALIGDKILCMHGGVSPKLKSLDQLRVMKRPNYQPEASTLEIDILWSDPGSFTKGWSANQRGVSYVFGADALKKVTDDLKIDLVVRAHQVVQDGYEFFGNRRLVTLFSAPHYCGQFDNAAATMCVNEELLCSFVILRPKKKVIKKSKRLK</sequence>
<evidence type="ECO:0000256" key="4">
    <source>
        <dbReference type="ARBA" id="ARBA00013081"/>
    </source>
</evidence>
<evidence type="ECO:0000256" key="17">
    <source>
        <dbReference type="ARBA" id="ARBA00048336"/>
    </source>
</evidence>
<dbReference type="GO" id="GO:0007283">
    <property type="term" value="P:spermatogenesis"/>
    <property type="evidence" value="ECO:0007669"/>
    <property type="project" value="UniProtKB-KW"/>
</dbReference>
<feature type="region of interest" description="Disordered" evidence="21">
    <location>
        <begin position="165"/>
        <end position="204"/>
    </location>
</feature>
<dbReference type="GO" id="GO:0000981">
    <property type="term" value="F:DNA-binding transcription factor activity, RNA polymerase II-specific"/>
    <property type="evidence" value="ECO:0007669"/>
    <property type="project" value="InterPro"/>
</dbReference>
<dbReference type="PROSITE" id="PS00027">
    <property type="entry name" value="HOMEOBOX_1"/>
    <property type="match status" value="1"/>
</dbReference>
<comment type="caution">
    <text evidence="23">The sequence shown here is derived from an EMBL/GenBank/DDBJ whole genome shotgun (WGS) entry which is preliminary data.</text>
</comment>
<evidence type="ECO:0000256" key="8">
    <source>
        <dbReference type="ARBA" id="ARBA00022871"/>
    </source>
</evidence>
<dbReference type="EC" id="3.1.3.16" evidence="4"/>
<evidence type="ECO:0000256" key="9">
    <source>
        <dbReference type="ARBA" id="ARBA00022912"/>
    </source>
</evidence>
<feature type="domain" description="Homeobox" evidence="22">
    <location>
        <begin position="101"/>
        <end position="161"/>
    </location>
</feature>
<dbReference type="InterPro" id="IPR050341">
    <property type="entry name" value="PP1_catalytic_subunit"/>
</dbReference>
<comment type="similarity">
    <text evidence="3">Belongs to the PPP phosphatase family.</text>
</comment>
<evidence type="ECO:0000256" key="1">
    <source>
        <dbReference type="ARBA" id="ARBA00004123"/>
    </source>
</evidence>
<dbReference type="Gene3D" id="1.10.10.60">
    <property type="entry name" value="Homeodomain-like"/>
    <property type="match status" value="1"/>
</dbReference>
<dbReference type="PANTHER" id="PTHR11668:SF199">
    <property type="entry name" value="SERINE_THREONINE-PROTEIN PHOSPHATASE"/>
    <property type="match status" value="1"/>
</dbReference>
<feature type="region of interest" description="Disordered" evidence="21">
    <location>
        <begin position="1"/>
        <end position="40"/>
    </location>
</feature>
<accession>A0A8S1EAF2</accession>
<evidence type="ECO:0000256" key="2">
    <source>
        <dbReference type="ARBA" id="ARBA00004286"/>
    </source>
</evidence>